<dbReference type="CDD" id="cd00609">
    <property type="entry name" value="AAT_like"/>
    <property type="match status" value="1"/>
</dbReference>
<protein>
    <submittedName>
        <fullName evidence="7">PLP-dependent aminotransferase family protein</fullName>
    </submittedName>
</protein>
<evidence type="ECO:0000256" key="5">
    <source>
        <dbReference type="ARBA" id="ARBA00023163"/>
    </source>
</evidence>
<evidence type="ECO:0000256" key="2">
    <source>
        <dbReference type="ARBA" id="ARBA00022898"/>
    </source>
</evidence>
<comment type="similarity">
    <text evidence="1">In the C-terminal section; belongs to the class-I pyridoxal-phosphate-dependent aminotransferase family.</text>
</comment>
<keyword evidence="4" id="KW-0238">DNA-binding</keyword>
<sequence>MSAPDFSDLILNRDKPLQKQLYNALMARIINGRLSPGVKLPSSRRMSECLQISRNTVTQVIEQLKNEGFLFSEAGKGIFVSYHLPHCVIDSNKSNLVSESGNNNNDLPVLSNYCEMLKSQSSLMARWPPTLPFSPGMPDLRAFPFSIWNKIYRQHQDRISISGYGDPIGYLPLRERLAEYLLLSRGVRCNPDQIIITNGRQEALNICAQTILNHADPVIIENPCYRGARIAFEAKNAKINFIDLDANRLDVSKVLQANIEAKLIYTSPTHQHPMGGVIPPYERDKLLDWAEKSNCWILEDESNSVFSFGEKPIAALQGMRENSPAIFIGSFNRVLKPNLRLGYLVVPKPVVSSFTYTKATLSGPSTLLYQAVIADFIAEGHFVRHVRKMQKHYLDKWKHFCELITNKLEPSVKLIRSSASMYVVISTPGFNDIKLAQKLNQNGYGSSALSLSYANQPAKSGLIIGCVNTTQTQREQFVEHLKNLLKDKENFL</sequence>
<dbReference type="InterPro" id="IPR004839">
    <property type="entry name" value="Aminotransferase_I/II_large"/>
</dbReference>
<evidence type="ECO:0000256" key="3">
    <source>
        <dbReference type="ARBA" id="ARBA00023015"/>
    </source>
</evidence>
<dbReference type="Pfam" id="PF00392">
    <property type="entry name" value="GntR"/>
    <property type="match status" value="1"/>
</dbReference>
<name>A0ABY4V8Y2_9GAMM</name>
<accession>A0ABY4V8Y2</accession>
<evidence type="ECO:0000313" key="8">
    <source>
        <dbReference type="Proteomes" id="UP001055658"/>
    </source>
</evidence>
<proteinExistence type="inferred from homology"/>
<evidence type="ECO:0000256" key="1">
    <source>
        <dbReference type="ARBA" id="ARBA00005384"/>
    </source>
</evidence>
<dbReference type="SUPFAM" id="SSF53383">
    <property type="entry name" value="PLP-dependent transferases"/>
    <property type="match status" value="1"/>
</dbReference>
<dbReference type="PANTHER" id="PTHR46577:SF1">
    <property type="entry name" value="HTH-TYPE TRANSCRIPTIONAL REGULATORY PROTEIN GABR"/>
    <property type="match status" value="1"/>
</dbReference>
<evidence type="ECO:0000256" key="4">
    <source>
        <dbReference type="ARBA" id="ARBA00023125"/>
    </source>
</evidence>
<dbReference type="Proteomes" id="UP001055658">
    <property type="component" value="Chromosome"/>
</dbReference>
<dbReference type="GO" id="GO:0008483">
    <property type="term" value="F:transaminase activity"/>
    <property type="evidence" value="ECO:0007669"/>
    <property type="project" value="UniProtKB-KW"/>
</dbReference>
<dbReference type="Gene3D" id="3.40.640.10">
    <property type="entry name" value="Type I PLP-dependent aspartate aminotransferase-like (Major domain)"/>
    <property type="match status" value="1"/>
</dbReference>
<keyword evidence="7" id="KW-0032">Aminotransferase</keyword>
<dbReference type="SUPFAM" id="SSF46785">
    <property type="entry name" value="Winged helix' DNA-binding domain"/>
    <property type="match status" value="1"/>
</dbReference>
<keyword evidence="8" id="KW-1185">Reference proteome</keyword>
<keyword evidence="7" id="KW-0808">Transferase</keyword>
<dbReference type="SMART" id="SM00345">
    <property type="entry name" value="HTH_GNTR"/>
    <property type="match status" value="1"/>
</dbReference>
<dbReference type="InterPro" id="IPR000524">
    <property type="entry name" value="Tscrpt_reg_HTH_GntR"/>
</dbReference>
<keyword evidence="3" id="KW-0805">Transcription regulation</keyword>
<dbReference type="InterPro" id="IPR015424">
    <property type="entry name" value="PyrdxlP-dep_Trfase"/>
</dbReference>
<dbReference type="PROSITE" id="PS50949">
    <property type="entry name" value="HTH_GNTR"/>
    <property type="match status" value="1"/>
</dbReference>
<feature type="domain" description="HTH gntR-type" evidence="6">
    <location>
        <begin position="15"/>
        <end position="83"/>
    </location>
</feature>
<dbReference type="CDD" id="cd07377">
    <property type="entry name" value="WHTH_GntR"/>
    <property type="match status" value="1"/>
</dbReference>
<organism evidence="7 8">
    <name type="scientific">Microbulbifer variabilis</name>
    <dbReference type="NCBI Taxonomy" id="266805"/>
    <lineage>
        <taxon>Bacteria</taxon>
        <taxon>Pseudomonadati</taxon>
        <taxon>Pseudomonadota</taxon>
        <taxon>Gammaproteobacteria</taxon>
        <taxon>Cellvibrionales</taxon>
        <taxon>Microbulbiferaceae</taxon>
        <taxon>Microbulbifer</taxon>
    </lineage>
</organism>
<keyword evidence="5" id="KW-0804">Transcription</keyword>
<dbReference type="Gene3D" id="1.10.10.10">
    <property type="entry name" value="Winged helix-like DNA-binding domain superfamily/Winged helix DNA-binding domain"/>
    <property type="match status" value="1"/>
</dbReference>
<gene>
    <name evidence="7" type="ORF">MJO52_16945</name>
</gene>
<reference evidence="7" key="1">
    <citation type="submission" date="2022-02" db="EMBL/GenBank/DDBJ databases">
        <title>Coral-associated bacteria.</title>
        <authorList>
            <person name="Tang K."/>
            <person name="Wang X."/>
        </authorList>
    </citation>
    <scope>NUCLEOTIDE SEQUENCE</scope>
    <source>
        <strain evidence="7">SCSIO 43006</strain>
    </source>
</reference>
<dbReference type="Pfam" id="PF00155">
    <property type="entry name" value="Aminotran_1_2"/>
    <property type="match status" value="1"/>
</dbReference>
<dbReference type="InterPro" id="IPR051446">
    <property type="entry name" value="HTH_trans_reg/aminotransferase"/>
</dbReference>
<dbReference type="EMBL" id="CP092418">
    <property type="protein sequence ID" value="USD20737.1"/>
    <property type="molecule type" value="Genomic_DNA"/>
</dbReference>
<evidence type="ECO:0000313" key="7">
    <source>
        <dbReference type="EMBL" id="USD20737.1"/>
    </source>
</evidence>
<dbReference type="PRINTS" id="PR00035">
    <property type="entry name" value="HTHGNTR"/>
</dbReference>
<dbReference type="RefSeq" id="WP_252083145.1">
    <property type="nucleotide sequence ID" value="NZ_CP092418.1"/>
</dbReference>
<keyword evidence="2" id="KW-0663">Pyridoxal phosphate</keyword>
<dbReference type="InterPro" id="IPR036388">
    <property type="entry name" value="WH-like_DNA-bd_sf"/>
</dbReference>
<dbReference type="PANTHER" id="PTHR46577">
    <property type="entry name" value="HTH-TYPE TRANSCRIPTIONAL REGULATORY PROTEIN GABR"/>
    <property type="match status" value="1"/>
</dbReference>
<dbReference type="InterPro" id="IPR036390">
    <property type="entry name" value="WH_DNA-bd_sf"/>
</dbReference>
<dbReference type="InterPro" id="IPR015421">
    <property type="entry name" value="PyrdxlP-dep_Trfase_major"/>
</dbReference>
<evidence type="ECO:0000259" key="6">
    <source>
        <dbReference type="PROSITE" id="PS50949"/>
    </source>
</evidence>